<accession>A0A0H5R374</accession>
<organism evidence="1">
    <name type="scientific">Spongospora subterranea</name>
    <dbReference type="NCBI Taxonomy" id="70186"/>
    <lineage>
        <taxon>Eukaryota</taxon>
        <taxon>Sar</taxon>
        <taxon>Rhizaria</taxon>
        <taxon>Endomyxa</taxon>
        <taxon>Phytomyxea</taxon>
        <taxon>Plasmodiophorida</taxon>
        <taxon>Plasmodiophoridae</taxon>
        <taxon>Spongospora</taxon>
    </lineage>
</organism>
<dbReference type="EMBL" id="HACM01007865">
    <property type="protein sequence ID" value="CRZ08307.1"/>
    <property type="molecule type" value="Transcribed_RNA"/>
</dbReference>
<dbReference type="EMBL" id="HACM01007866">
    <property type="protein sequence ID" value="CRZ08308.1"/>
    <property type="molecule type" value="Transcribed_RNA"/>
</dbReference>
<evidence type="ECO:0000313" key="1">
    <source>
        <dbReference type="EMBL" id="CRZ08307.1"/>
    </source>
</evidence>
<protein>
    <submittedName>
        <fullName evidence="1">Uncharacterized protein</fullName>
    </submittedName>
</protein>
<proteinExistence type="predicted"/>
<dbReference type="AlphaFoldDB" id="A0A0H5R374"/>
<reference evidence="1" key="1">
    <citation type="submission" date="2015-04" db="EMBL/GenBank/DDBJ databases">
        <title>The genome sequence of the plant pathogenic Rhizarian Plasmodiophora brassicae reveals insights in its biotrophic life cycle and the origin of chitin synthesis.</title>
        <authorList>
            <person name="Schwelm A."/>
            <person name="Fogelqvist J."/>
            <person name="Knaust A."/>
            <person name="Julke S."/>
            <person name="Lilja T."/>
            <person name="Dhandapani V."/>
            <person name="Bonilla-Rosso G."/>
            <person name="Karlsson M."/>
            <person name="Shevchenko A."/>
            <person name="Choi S.R."/>
            <person name="Kim H.G."/>
            <person name="Park J.Y."/>
            <person name="Lim Y.P."/>
            <person name="Ludwig-Muller J."/>
            <person name="Dixelius C."/>
        </authorList>
    </citation>
    <scope>NUCLEOTIDE SEQUENCE</scope>
    <source>
        <tissue evidence="1">Potato root galls</tissue>
    </source>
</reference>
<name>A0A0H5R374_9EUKA</name>
<sequence length="301" mass="33776">MVALYCTYCAALHGQCKTDCQGNQLSTQLSINKTLTGLLEYGAISQNRRRAGNRTKIVNSTAKMVNITAYPAAIHPVTLKTFKLEQGAAVNNVFTLDSTYDQVVSEIQNYLFPYPQWKFANHELSTSDGARIIENTPFSRFPFNLSSSGKKTLWLIRKESQDLHRPAIDCTDDHLLCNDDTYLPFELPNDICEGRSLADIPVIVDPSKKKSTCPNAFGIHPEISYPEFHQFYDEAKDDRGSNTNAVAILRQYDVSTTPPRWTEKFLYDFTAPNLEDPVEDGGCKTVFKDGLFKCVFGEACV</sequence>